<evidence type="ECO:0000256" key="4">
    <source>
        <dbReference type="ARBA" id="ARBA00023136"/>
    </source>
</evidence>
<comment type="caution">
    <text evidence="6">The sequence shown here is derived from an EMBL/GenBank/DDBJ whole genome shotgun (WGS) entry which is preliminary data.</text>
</comment>
<gene>
    <name evidence="6" type="ORF">C9374_001635</name>
</gene>
<dbReference type="Gene3D" id="1.20.120.550">
    <property type="entry name" value="Membrane associated eicosanoid/glutathione metabolism-like domain"/>
    <property type="match status" value="1"/>
</dbReference>
<name>A0AA88GVW7_NAELO</name>
<dbReference type="GO" id="GO:0016020">
    <property type="term" value="C:membrane"/>
    <property type="evidence" value="ECO:0007669"/>
    <property type="project" value="UniProtKB-SubCell"/>
</dbReference>
<evidence type="ECO:0000256" key="2">
    <source>
        <dbReference type="ARBA" id="ARBA00022692"/>
    </source>
</evidence>
<dbReference type="AlphaFoldDB" id="A0AA88GVW7"/>
<evidence type="ECO:0000256" key="1">
    <source>
        <dbReference type="ARBA" id="ARBA00004370"/>
    </source>
</evidence>
<organism evidence="6 7">
    <name type="scientific">Naegleria lovaniensis</name>
    <name type="common">Amoeba</name>
    <dbReference type="NCBI Taxonomy" id="51637"/>
    <lineage>
        <taxon>Eukaryota</taxon>
        <taxon>Discoba</taxon>
        <taxon>Heterolobosea</taxon>
        <taxon>Tetramitia</taxon>
        <taxon>Eutetramitia</taxon>
        <taxon>Vahlkampfiidae</taxon>
        <taxon>Naegleria</taxon>
    </lineage>
</organism>
<protein>
    <recommendedName>
        <fullName evidence="8">MAPEG family protein</fullName>
    </recommendedName>
</protein>
<dbReference type="GeneID" id="68094091"/>
<proteinExistence type="predicted"/>
<sequence length="149" mass="15787">MSLSLLSDQPIGIYAAGILSASNFLLGLNVSRLRMSTNKSIGVDDQDLNSPLTKAVRAHGNHAEYTPTAISLMLFMEAKQLIKSPGGHTGTRAMVVMRACMIAYVLARLSITCGLLSPNSLAKVSPFRRLGAVLNYVLGIALSVGLVTV</sequence>
<evidence type="ECO:0000256" key="3">
    <source>
        <dbReference type="ARBA" id="ARBA00022989"/>
    </source>
</evidence>
<dbReference type="EMBL" id="PYSW02000013">
    <property type="protein sequence ID" value="KAG2387303.1"/>
    <property type="molecule type" value="Genomic_DNA"/>
</dbReference>
<dbReference type="SUPFAM" id="SSF161084">
    <property type="entry name" value="MAPEG domain-like"/>
    <property type="match status" value="1"/>
</dbReference>
<evidence type="ECO:0000256" key="5">
    <source>
        <dbReference type="SAM" id="Phobius"/>
    </source>
</evidence>
<feature type="transmembrane region" description="Helical" evidence="5">
    <location>
        <begin position="12"/>
        <end position="30"/>
    </location>
</feature>
<dbReference type="Pfam" id="PF01124">
    <property type="entry name" value="MAPEG"/>
    <property type="match status" value="1"/>
</dbReference>
<accession>A0AA88GVW7</accession>
<reference evidence="6 7" key="1">
    <citation type="journal article" date="2018" name="BMC Genomics">
        <title>The genome of Naegleria lovaniensis, the basis for a comparative approach to unravel pathogenicity factors of the human pathogenic amoeba N. fowleri.</title>
        <authorList>
            <person name="Liechti N."/>
            <person name="Schurch N."/>
            <person name="Bruggmann R."/>
            <person name="Wittwer M."/>
        </authorList>
    </citation>
    <scope>NUCLEOTIDE SEQUENCE [LARGE SCALE GENOMIC DNA]</scope>
    <source>
        <strain evidence="6 7">ATCC 30569</strain>
    </source>
</reference>
<evidence type="ECO:0000313" key="6">
    <source>
        <dbReference type="EMBL" id="KAG2387303.1"/>
    </source>
</evidence>
<dbReference type="RefSeq" id="XP_044551295.1">
    <property type="nucleotide sequence ID" value="XM_044690964.1"/>
</dbReference>
<evidence type="ECO:0008006" key="8">
    <source>
        <dbReference type="Google" id="ProtNLM"/>
    </source>
</evidence>
<keyword evidence="3 5" id="KW-1133">Transmembrane helix</keyword>
<feature type="transmembrane region" description="Helical" evidence="5">
    <location>
        <begin position="129"/>
        <end position="148"/>
    </location>
</feature>
<dbReference type="InterPro" id="IPR023352">
    <property type="entry name" value="MAPEG-like_dom_sf"/>
</dbReference>
<comment type="subcellular location">
    <subcellularLocation>
        <location evidence="1">Membrane</location>
    </subcellularLocation>
</comment>
<dbReference type="Proteomes" id="UP000816034">
    <property type="component" value="Unassembled WGS sequence"/>
</dbReference>
<keyword evidence="4 5" id="KW-0472">Membrane</keyword>
<keyword evidence="2 5" id="KW-0812">Transmembrane</keyword>
<keyword evidence="7" id="KW-1185">Reference proteome</keyword>
<dbReference type="InterPro" id="IPR001129">
    <property type="entry name" value="Membr-assoc_MAPEG"/>
</dbReference>
<evidence type="ECO:0000313" key="7">
    <source>
        <dbReference type="Proteomes" id="UP000816034"/>
    </source>
</evidence>